<feature type="compositionally biased region" description="Basic residues" evidence="1">
    <location>
        <begin position="554"/>
        <end position="563"/>
    </location>
</feature>
<feature type="region of interest" description="Disordered" evidence="1">
    <location>
        <begin position="779"/>
        <end position="863"/>
    </location>
</feature>
<dbReference type="PANTHER" id="PTHR15484:SF8">
    <property type="entry name" value="DNA-DIRECTED RNA POLYMERASE I SUBUNIT RPA34"/>
    <property type="match status" value="1"/>
</dbReference>
<feature type="compositionally biased region" description="Acidic residues" evidence="1">
    <location>
        <begin position="528"/>
        <end position="537"/>
    </location>
</feature>
<feature type="compositionally biased region" description="Polar residues" evidence="1">
    <location>
        <begin position="250"/>
        <end position="264"/>
    </location>
</feature>
<dbReference type="OrthoDB" id="8947276at2759"/>
<dbReference type="PANTHER" id="PTHR15484">
    <property type="entry name" value="DNA-DIRECTED RNA POLYMERASE I SUBUNIT RPA34"/>
    <property type="match status" value="1"/>
</dbReference>
<feature type="compositionally biased region" description="Polar residues" evidence="1">
    <location>
        <begin position="601"/>
        <end position="611"/>
    </location>
</feature>
<feature type="region of interest" description="Disordered" evidence="1">
    <location>
        <begin position="177"/>
        <end position="205"/>
    </location>
</feature>
<feature type="compositionally biased region" description="Acidic residues" evidence="1">
    <location>
        <begin position="97"/>
        <end position="106"/>
    </location>
</feature>
<feature type="compositionally biased region" description="Basic and acidic residues" evidence="1">
    <location>
        <begin position="456"/>
        <end position="475"/>
    </location>
</feature>
<evidence type="ECO:0000313" key="3">
    <source>
        <dbReference type="RefSeq" id="XP_028276887.1"/>
    </source>
</evidence>
<dbReference type="GO" id="GO:0005736">
    <property type="term" value="C:RNA polymerase I complex"/>
    <property type="evidence" value="ECO:0007669"/>
    <property type="project" value="TreeGrafter"/>
</dbReference>
<reference evidence="3" key="1">
    <citation type="submission" date="2025-08" db="UniProtKB">
        <authorList>
            <consortium name="RefSeq"/>
        </authorList>
    </citation>
    <scope>IDENTIFICATION</scope>
</reference>
<dbReference type="GO" id="GO:0003723">
    <property type="term" value="F:RNA binding"/>
    <property type="evidence" value="ECO:0007669"/>
    <property type="project" value="TreeGrafter"/>
</dbReference>
<dbReference type="InParanoid" id="A0A6P7JJ36"/>
<dbReference type="CTD" id="334003"/>
<feature type="region of interest" description="Disordered" evidence="1">
    <location>
        <begin position="46"/>
        <end position="123"/>
    </location>
</feature>
<feature type="compositionally biased region" description="Basic and acidic residues" evidence="1">
    <location>
        <begin position="486"/>
        <end position="514"/>
    </location>
</feature>
<keyword evidence="2" id="KW-1185">Reference proteome</keyword>
<evidence type="ECO:0000256" key="1">
    <source>
        <dbReference type="SAM" id="MobiDB-lite"/>
    </source>
</evidence>
<feature type="compositionally biased region" description="Basic residues" evidence="1">
    <location>
        <begin position="515"/>
        <end position="524"/>
    </location>
</feature>
<feature type="compositionally biased region" description="Polar residues" evidence="1">
    <location>
        <begin position="353"/>
        <end position="372"/>
    </location>
</feature>
<dbReference type="GO" id="GO:0006360">
    <property type="term" value="P:transcription by RNA polymerase I"/>
    <property type="evidence" value="ECO:0007669"/>
    <property type="project" value="InterPro"/>
</dbReference>
<feature type="compositionally biased region" description="Basic residues" evidence="1">
    <location>
        <begin position="613"/>
        <end position="622"/>
    </location>
</feature>
<name>A0A6P7JJ36_9TELE</name>
<feature type="compositionally biased region" description="Basic and acidic residues" evidence="1">
    <location>
        <begin position="421"/>
        <end position="449"/>
    </location>
</feature>
<feature type="region of interest" description="Disordered" evidence="1">
    <location>
        <begin position="897"/>
        <end position="946"/>
    </location>
</feature>
<accession>A0A6P7JJ36</accession>
<feature type="compositionally biased region" description="Polar residues" evidence="1">
    <location>
        <begin position="640"/>
        <end position="657"/>
    </location>
</feature>
<protein>
    <submittedName>
        <fullName evidence="3">Phoenix</fullName>
    </submittedName>
</protein>
<feature type="compositionally biased region" description="Basic and acidic residues" evidence="1">
    <location>
        <begin position="681"/>
        <end position="690"/>
    </location>
</feature>
<dbReference type="InterPro" id="IPR013240">
    <property type="entry name" value="DNA-dir_RNA_pol1_su_RPA34"/>
</dbReference>
<feature type="compositionally biased region" description="Basic and acidic residues" evidence="1">
    <location>
        <begin position="314"/>
        <end position="325"/>
    </location>
</feature>
<dbReference type="GeneID" id="114445834"/>
<feature type="compositionally biased region" description="Basic residues" evidence="1">
    <location>
        <begin position="374"/>
        <end position="384"/>
    </location>
</feature>
<dbReference type="AlphaFoldDB" id="A0A6P7JJ36"/>
<proteinExistence type="predicted"/>
<organism evidence="2 3">
    <name type="scientific">Parambassis ranga</name>
    <name type="common">Indian glassy fish</name>
    <dbReference type="NCBI Taxonomy" id="210632"/>
    <lineage>
        <taxon>Eukaryota</taxon>
        <taxon>Metazoa</taxon>
        <taxon>Chordata</taxon>
        <taxon>Craniata</taxon>
        <taxon>Vertebrata</taxon>
        <taxon>Euteleostomi</taxon>
        <taxon>Actinopterygii</taxon>
        <taxon>Neopterygii</taxon>
        <taxon>Teleostei</taxon>
        <taxon>Neoteleostei</taxon>
        <taxon>Acanthomorphata</taxon>
        <taxon>Ovalentaria</taxon>
        <taxon>Ambassidae</taxon>
        <taxon>Parambassis</taxon>
    </lineage>
</organism>
<sequence>MIKKLKPRTSLTQKDAIAEAVSVESSHLVLDTSPPDYVVQISRYLESSVRQSRPNEDLPESDGDSGDSLFVTQKPVPEAVRSGRHSSFRSDLTFPTELEDEDEGEDGSLPSSHSRTKTKKKRRAAINLPKYDFPFLKEKPSKSDTKCNIGLHNCATAGFFECVRELWQSRQRGQVLQTSSPTMDIDGGCISPLSQDEETSEGEDIRVVERKRFVSSLKPKSSQPWYKRGKTDSQVKQHWKIKQPRDTTSHETSCNSPDMTSTPSALLPPEATGGSIGQTETPNTKRGRKRPLFSQKEKEKELCEDSDATLSDLSPEKYTPKRREASSAVTQPQADVFHTDLLSQTEQEECEPESQSLLQIDTNNDTMCSETGLQRRKKKKKHRENHQSTEEPAAQHAAASQNMEITEVEETLGVSQAADEPESHEKDWTKQSLHDDNMLRQEEVDFSERKQKKRRELSETEEVRQEAEADLRVEETLGMSQAVDEPESHRKDWTNQSLHDDNMLRQEEMDISERKQKKKKKKRKEQSETEEVQQEAEADLRVEEDSVSNTEIKCKKKKKKKRKRNEEEEQVELLKSDEPLNDDTDIYKNRAPNSDHMPTEQFGSPQESESSYVKRKKHKKKQQPVSNNDTQAEEDDCTDANVSNDGATLAERTSLSVTKKKKRIAERMNGSHAEESTTEGLVERGAELATKKKKKKKVSSVEDDDVVAQSDDSVSVWKKEKKRTSSFLVADAEQIAAHKHTEKCSASPSPSEAAHVWHAEKPAVSNGDFTTELAEMVVSLEESEEGVRKKKKKKHQETPHETLQIDLDEIQVKIKKKKKKDEPVLPPETSGAGCCQIDEDVASKKKKKKKKTDRQESAATEETLNTCNSAVDATVHDSSTCSEQVDKQMVELALETPEKQALNNVRDKKKKQVEDTFNEETAAQEHKKKKKKKLKVGSLLSEIPHE</sequence>
<gene>
    <name evidence="3" type="primary">pho</name>
</gene>
<feature type="region of interest" description="Disordered" evidence="1">
    <location>
        <begin position="218"/>
        <end position="715"/>
    </location>
</feature>
<feature type="compositionally biased region" description="Basic residues" evidence="1">
    <location>
        <begin position="926"/>
        <end position="935"/>
    </location>
</feature>
<evidence type="ECO:0000313" key="2">
    <source>
        <dbReference type="Proteomes" id="UP000515145"/>
    </source>
</evidence>
<dbReference type="Proteomes" id="UP000515145">
    <property type="component" value="Chromosome 14"/>
</dbReference>
<feature type="compositionally biased region" description="Basic residues" evidence="1">
    <location>
        <begin position="114"/>
        <end position="123"/>
    </location>
</feature>
<dbReference type="RefSeq" id="XP_028276887.1">
    <property type="nucleotide sequence ID" value="XM_028421086.1"/>
</dbReference>